<proteinExistence type="predicted"/>
<dbReference type="Gene3D" id="3.50.50.60">
    <property type="entry name" value="FAD/NAD(P)-binding domain"/>
    <property type="match status" value="1"/>
</dbReference>
<dbReference type="InterPro" id="IPR036188">
    <property type="entry name" value="FAD/NAD-bd_sf"/>
</dbReference>
<evidence type="ECO:0000313" key="1">
    <source>
        <dbReference type="EMBL" id="ADX05634.1"/>
    </source>
</evidence>
<organism evidence="1">
    <name type="scientific">delta proteobacterium SCGC AAA001-C10</name>
    <dbReference type="NCBI Taxonomy" id="939561"/>
    <lineage>
        <taxon>Bacteria</taxon>
        <taxon>Deltaproteobacteria</taxon>
    </lineage>
</organism>
<accession>F5B917</accession>
<sequence>WQIMFHGASYIFIVAEAAQLALDNNREATGVDQNQFERVFIVKLLFDNHDPKRIAGAFGASVREKKLHIFLCRAGLPGSAGCVHVSKTRATGEEQLPGPDPVRKPCSNYAREDHLVKGLPVMADHYVPALIK</sequence>
<name>F5B917_9DELT</name>
<protein>
    <submittedName>
        <fullName evidence="1">Adenosine-5'-phosphosulfate reductase alpha subunit</fullName>
    </submittedName>
</protein>
<dbReference type="EMBL" id="HQ675088">
    <property type="protein sequence ID" value="ADX05634.1"/>
    <property type="molecule type" value="Genomic_DNA"/>
</dbReference>
<feature type="non-terminal residue" evidence="1">
    <location>
        <position position="132"/>
    </location>
</feature>
<feature type="non-terminal residue" evidence="1">
    <location>
        <position position="1"/>
    </location>
</feature>
<dbReference type="AlphaFoldDB" id="F5B917"/>
<gene>
    <name evidence="1" type="primary">aprA</name>
</gene>
<reference evidence="1" key="1">
    <citation type="journal article" date="2011" name="Science">
        <title>Potential for chemolithoautotrophy among ubiquitous bacteria lineages in the dark ocean.</title>
        <authorList>
            <person name="Swan B.K."/>
            <person name="Martinez-Garcia M."/>
            <person name="Preston C.M."/>
            <person name="Sczyrba A."/>
            <person name="Woyke T."/>
            <person name="Lamy D."/>
            <person name="Reinthaler T."/>
            <person name="Poulton N.J."/>
            <person name="Masland E.D."/>
            <person name="Gomez M.L."/>
            <person name="Sieracki M.E."/>
            <person name="DeLong E.F."/>
            <person name="Herndl G.J."/>
            <person name="Stepanauskas R."/>
        </authorList>
    </citation>
    <scope>NUCLEOTIDE SEQUENCE</scope>
    <source>
        <strain evidence="1">SCGC AAA001-C10</strain>
    </source>
</reference>